<protein>
    <recommendedName>
        <fullName evidence="2">Glycine-rich domain-containing protein</fullName>
    </recommendedName>
</protein>
<gene>
    <name evidence="3" type="ORF">ACFO3R_29265</name>
</gene>
<organism evidence="3 4">
    <name type="scientific">Streptomyces flavovirens</name>
    <dbReference type="NCBI Taxonomy" id="52258"/>
    <lineage>
        <taxon>Bacteria</taxon>
        <taxon>Bacillati</taxon>
        <taxon>Actinomycetota</taxon>
        <taxon>Actinomycetes</taxon>
        <taxon>Kitasatosporales</taxon>
        <taxon>Streptomycetaceae</taxon>
        <taxon>Streptomyces</taxon>
    </lineage>
</organism>
<keyword evidence="4" id="KW-1185">Reference proteome</keyword>
<dbReference type="EMBL" id="JBHSCF010000055">
    <property type="protein sequence ID" value="MFC4190436.1"/>
    <property type="molecule type" value="Genomic_DNA"/>
</dbReference>
<accession>A0ABV8NAY1</accession>
<proteinExistence type="predicted"/>
<comment type="caution">
    <text evidence="3">The sequence shown here is derived from an EMBL/GenBank/DDBJ whole genome shotgun (WGS) entry which is preliminary data.</text>
</comment>
<evidence type="ECO:0000313" key="4">
    <source>
        <dbReference type="Proteomes" id="UP001595871"/>
    </source>
</evidence>
<feature type="compositionally biased region" description="Low complexity" evidence="1">
    <location>
        <begin position="196"/>
        <end position="206"/>
    </location>
</feature>
<reference evidence="4" key="1">
    <citation type="journal article" date="2019" name="Int. J. Syst. Evol. Microbiol.">
        <title>The Global Catalogue of Microorganisms (GCM) 10K type strain sequencing project: providing services to taxonomists for standard genome sequencing and annotation.</title>
        <authorList>
            <consortium name="The Broad Institute Genomics Platform"/>
            <consortium name="The Broad Institute Genome Sequencing Center for Infectious Disease"/>
            <person name="Wu L."/>
            <person name="Ma J."/>
        </authorList>
    </citation>
    <scope>NUCLEOTIDE SEQUENCE [LARGE SCALE GENOMIC DNA]</scope>
    <source>
        <strain evidence="4">CCM 3243</strain>
    </source>
</reference>
<feature type="region of interest" description="Disordered" evidence="1">
    <location>
        <begin position="189"/>
        <end position="213"/>
    </location>
</feature>
<feature type="domain" description="Glycine-rich" evidence="2">
    <location>
        <begin position="48"/>
        <end position="237"/>
    </location>
</feature>
<dbReference type="InterPro" id="IPR049304">
    <property type="entry name" value="Gly_rich_dom"/>
</dbReference>
<dbReference type="Proteomes" id="UP001595871">
    <property type="component" value="Unassembled WGS sequence"/>
</dbReference>
<evidence type="ECO:0000313" key="3">
    <source>
        <dbReference type="EMBL" id="MFC4190436.1"/>
    </source>
</evidence>
<dbReference type="Pfam" id="PF21722">
    <property type="entry name" value="Gly_rich_2"/>
    <property type="match status" value="1"/>
</dbReference>
<dbReference type="RefSeq" id="WP_200693840.1">
    <property type="nucleotide sequence ID" value="NZ_BAAAYA010000005.1"/>
</dbReference>
<evidence type="ECO:0000259" key="2">
    <source>
        <dbReference type="Pfam" id="PF21722"/>
    </source>
</evidence>
<evidence type="ECO:0000256" key="1">
    <source>
        <dbReference type="SAM" id="MobiDB-lite"/>
    </source>
</evidence>
<name>A0ABV8NAY1_9ACTN</name>
<sequence>MASVCACGEYFEINDEGELCLTPGTMGLRETVQFDEPGAHQFVTADYPWLARVRVRVQGAGGGSAGAKANQNELISRPGGGGGGYSESLLDASALGAVESVVVGTGGAGGAGNSPGASGGGSSFGGVVTAMGGRGGGDGMVSDTTFTTSNGVSPLGLGTGQITNAGGPGEGSLRLEMRGLSGKGGDSTLGFGGYGRSTSGPGTEPSGAGGGAGGAFSADGNSYNGAAGGDGLVIVELYG</sequence>